<evidence type="ECO:0000313" key="8">
    <source>
        <dbReference type="EMBL" id="PWI32302.1"/>
    </source>
</evidence>
<dbReference type="InterPro" id="IPR036010">
    <property type="entry name" value="2Fe-2S_ferredoxin-like_sf"/>
</dbReference>
<evidence type="ECO:0000313" key="9">
    <source>
        <dbReference type="Proteomes" id="UP000245362"/>
    </source>
</evidence>
<evidence type="ECO:0000256" key="5">
    <source>
        <dbReference type="ARBA" id="ARBA00023004"/>
    </source>
</evidence>
<dbReference type="InterPro" id="IPR036884">
    <property type="entry name" value="2Fe-2S-bd_dom_sf"/>
</dbReference>
<dbReference type="Gene3D" id="3.30.465.10">
    <property type="match status" value="1"/>
</dbReference>
<dbReference type="SUPFAM" id="SSF55447">
    <property type="entry name" value="CO dehydrogenase flavoprotein C-terminal domain-like"/>
    <property type="match status" value="1"/>
</dbReference>
<dbReference type="InterPro" id="IPR006058">
    <property type="entry name" value="2Fe2S_fd_BS"/>
</dbReference>
<proteinExistence type="predicted"/>
<dbReference type="InterPro" id="IPR012675">
    <property type="entry name" value="Beta-grasp_dom_sf"/>
</dbReference>
<dbReference type="Gene3D" id="1.10.150.120">
    <property type="entry name" value="[2Fe-2S]-binding domain"/>
    <property type="match status" value="1"/>
</dbReference>
<keyword evidence="3" id="KW-0274">FAD</keyword>
<dbReference type="RefSeq" id="WP_109320823.1">
    <property type="nucleotide sequence ID" value="NZ_QFWT01000010.1"/>
</dbReference>
<keyword evidence="4" id="KW-0560">Oxidoreductase</keyword>
<dbReference type="Pfam" id="PF00941">
    <property type="entry name" value="FAD_binding_5"/>
    <property type="match status" value="1"/>
</dbReference>
<gene>
    <name evidence="8" type="primary">xdhA</name>
    <name evidence="8" type="ORF">DI392_16660</name>
</gene>
<comment type="caution">
    <text evidence="8">The sequence shown here is derived from an EMBL/GenBank/DDBJ whole genome shotgun (WGS) entry which is preliminary data.</text>
</comment>
<name>A0A2U3B6A4_9VIBR</name>
<evidence type="ECO:0000256" key="3">
    <source>
        <dbReference type="ARBA" id="ARBA00022827"/>
    </source>
</evidence>
<dbReference type="PROSITE" id="PS51085">
    <property type="entry name" value="2FE2S_FER_2"/>
    <property type="match status" value="1"/>
</dbReference>
<dbReference type="Pfam" id="PF01799">
    <property type="entry name" value="Fer2_2"/>
    <property type="match status" value="1"/>
</dbReference>
<dbReference type="SUPFAM" id="SSF54292">
    <property type="entry name" value="2Fe-2S ferredoxin-like"/>
    <property type="match status" value="1"/>
</dbReference>
<dbReference type="Pfam" id="PF03450">
    <property type="entry name" value="CO_deh_flav_C"/>
    <property type="match status" value="1"/>
</dbReference>
<dbReference type="InterPro" id="IPR036318">
    <property type="entry name" value="FAD-bd_PCMH-like_sf"/>
</dbReference>
<dbReference type="PANTHER" id="PTHR45444">
    <property type="entry name" value="XANTHINE DEHYDROGENASE"/>
    <property type="match status" value="1"/>
</dbReference>
<dbReference type="Gene3D" id="3.30.390.50">
    <property type="entry name" value="CO dehydrogenase flavoprotein, C-terminal domain"/>
    <property type="match status" value="1"/>
</dbReference>
<dbReference type="InterPro" id="IPR012175">
    <property type="entry name" value="Xanth_DH_ssu_bac"/>
</dbReference>
<keyword evidence="1" id="KW-0285">Flavoprotein</keyword>
<reference evidence="8 9" key="1">
    <citation type="submission" date="2018-05" db="EMBL/GenBank/DDBJ databases">
        <title>Vibrio limimaris sp. nov., isolated from marine sediment.</title>
        <authorList>
            <person name="Li C.-M."/>
        </authorList>
    </citation>
    <scope>NUCLEOTIDE SEQUENCE [LARGE SCALE GENOMIC DNA]</scope>
    <source>
        <strain evidence="8 9">E4404</strain>
    </source>
</reference>
<evidence type="ECO:0000256" key="2">
    <source>
        <dbReference type="ARBA" id="ARBA00022723"/>
    </source>
</evidence>
<evidence type="ECO:0000259" key="7">
    <source>
        <dbReference type="PROSITE" id="PS51387"/>
    </source>
</evidence>
<dbReference type="GO" id="GO:0071949">
    <property type="term" value="F:FAD binding"/>
    <property type="evidence" value="ECO:0007669"/>
    <property type="project" value="InterPro"/>
</dbReference>
<dbReference type="SUPFAM" id="SSF56176">
    <property type="entry name" value="FAD-binding/transporter-associated domain-like"/>
    <property type="match status" value="1"/>
</dbReference>
<sequence length="473" mass="52140">MLELMVNDRLVIAESVPVDTTLLEYLREHLGLTGTKEGCASGDCGACTVVVAELDQSQQLRYRHINACITLLNTLHGKWVITVEHLKQGEALHPIQQAVVDQHASQCGFCTPGMVMSLYALSKQSIKPDNPSNYLTGNLCRCTGYGPLIEVANQIVKSEPKALSAEEHKVIHWMQNCTEQQTPGYLKPTNRKELQAAKRHNPTARLLAGGTDLVPEITQEFKDIHPIIDISAVDDLLTVEETPDGWRIGAAVPLADVEPLMCHCFPSTRELMDRIGSLSIRNKATLGGSLGHASPIGDIAPLLISLNGLIEIDDGELKQLRTPEDYITGYCQTILRANQWVSAIHLPRLRANQHHVIYKISKRYHDDISTIVLAINVTLGSNDVVEKCVIAAGGVATQSIRLYQLENIFNGNPFSQALIHQAQAEVTNIIQPISDVRGSAAYRIQLVKNLLQRFYIECHPAEPNHAFDSKVGE</sequence>
<dbReference type="Gene3D" id="3.10.20.30">
    <property type="match status" value="1"/>
</dbReference>
<dbReference type="PROSITE" id="PS51387">
    <property type="entry name" value="FAD_PCMH"/>
    <property type="match status" value="1"/>
</dbReference>
<dbReference type="GO" id="GO:0005506">
    <property type="term" value="F:iron ion binding"/>
    <property type="evidence" value="ECO:0007669"/>
    <property type="project" value="InterPro"/>
</dbReference>
<organism evidence="8 9">
    <name type="scientific">Vibrio albus</name>
    <dbReference type="NCBI Taxonomy" id="2200953"/>
    <lineage>
        <taxon>Bacteria</taxon>
        <taxon>Pseudomonadati</taxon>
        <taxon>Pseudomonadota</taxon>
        <taxon>Gammaproteobacteria</taxon>
        <taxon>Vibrionales</taxon>
        <taxon>Vibrionaceae</taxon>
        <taxon>Vibrio</taxon>
    </lineage>
</organism>
<keyword evidence="2" id="KW-0479">Metal-binding</keyword>
<dbReference type="GO" id="GO:0051537">
    <property type="term" value="F:2 iron, 2 sulfur cluster binding"/>
    <property type="evidence" value="ECO:0007669"/>
    <property type="project" value="InterPro"/>
</dbReference>
<dbReference type="InterPro" id="IPR002346">
    <property type="entry name" value="Mopterin_DH_FAD-bd"/>
</dbReference>
<dbReference type="InterPro" id="IPR036683">
    <property type="entry name" value="CO_DH_flav_C_dom_sf"/>
</dbReference>
<protein>
    <submittedName>
        <fullName evidence="8">Xanthine dehydrogenase small subunit</fullName>
    </submittedName>
</protein>
<dbReference type="PROSITE" id="PS00197">
    <property type="entry name" value="2FE2S_FER_1"/>
    <property type="match status" value="1"/>
</dbReference>
<accession>A0A2U3B6A4</accession>
<dbReference type="EMBL" id="QFWT01000010">
    <property type="protein sequence ID" value="PWI32302.1"/>
    <property type="molecule type" value="Genomic_DNA"/>
</dbReference>
<dbReference type="SMART" id="SM01092">
    <property type="entry name" value="CO_deh_flav_C"/>
    <property type="match status" value="1"/>
</dbReference>
<evidence type="ECO:0000259" key="6">
    <source>
        <dbReference type="PROSITE" id="PS51085"/>
    </source>
</evidence>
<dbReference type="PIRSF" id="PIRSF036557">
    <property type="entry name" value="XdhA_RC"/>
    <property type="match status" value="1"/>
</dbReference>
<evidence type="ECO:0000256" key="1">
    <source>
        <dbReference type="ARBA" id="ARBA00022630"/>
    </source>
</evidence>
<dbReference type="SUPFAM" id="SSF47741">
    <property type="entry name" value="CO dehydrogenase ISP C-domain like"/>
    <property type="match status" value="1"/>
</dbReference>
<dbReference type="InterPro" id="IPR016169">
    <property type="entry name" value="FAD-bd_PCMH_sub2"/>
</dbReference>
<dbReference type="InterPro" id="IPR016167">
    <property type="entry name" value="FAD-bd_PCMH_sub1"/>
</dbReference>
<dbReference type="InterPro" id="IPR002888">
    <property type="entry name" value="2Fe-2S-bd"/>
</dbReference>
<dbReference type="Pfam" id="PF00111">
    <property type="entry name" value="Fer2"/>
    <property type="match status" value="1"/>
</dbReference>
<dbReference type="InterPro" id="IPR001041">
    <property type="entry name" value="2Fe-2S_ferredoxin-type"/>
</dbReference>
<dbReference type="GO" id="GO:0004854">
    <property type="term" value="F:xanthine dehydrogenase activity"/>
    <property type="evidence" value="ECO:0007669"/>
    <property type="project" value="InterPro"/>
</dbReference>
<keyword evidence="9" id="KW-1185">Reference proteome</keyword>
<dbReference type="CDD" id="cd00207">
    <property type="entry name" value="fer2"/>
    <property type="match status" value="1"/>
</dbReference>
<dbReference type="Gene3D" id="3.30.43.10">
    <property type="entry name" value="Uridine Diphospho-n-acetylenolpyruvylglucosamine Reductase, domain 2"/>
    <property type="match status" value="1"/>
</dbReference>
<dbReference type="InterPro" id="IPR005107">
    <property type="entry name" value="CO_DH_flav_C"/>
</dbReference>
<dbReference type="NCBIfam" id="TIGR02963">
    <property type="entry name" value="xanthine_xdhA"/>
    <property type="match status" value="1"/>
</dbReference>
<feature type="domain" description="FAD-binding PCMH-type" evidence="7">
    <location>
        <begin position="178"/>
        <end position="351"/>
    </location>
</feature>
<dbReference type="PANTHER" id="PTHR45444:SF3">
    <property type="entry name" value="XANTHINE DEHYDROGENASE"/>
    <property type="match status" value="1"/>
</dbReference>
<dbReference type="OrthoDB" id="9775084at2"/>
<dbReference type="Proteomes" id="UP000245362">
    <property type="component" value="Unassembled WGS sequence"/>
</dbReference>
<keyword evidence="5" id="KW-0408">Iron</keyword>
<dbReference type="InterPro" id="IPR016208">
    <property type="entry name" value="Ald_Oxase/xanthine_DH-like"/>
</dbReference>
<dbReference type="InterPro" id="IPR016166">
    <property type="entry name" value="FAD-bd_PCMH"/>
</dbReference>
<dbReference type="InterPro" id="IPR014307">
    <property type="entry name" value="Xanthine_DH_ssu"/>
</dbReference>
<evidence type="ECO:0000256" key="4">
    <source>
        <dbReference type="ARBA" id="ARBA00023002"/>
    </source>
</evidence>
<dbReference type="AlphaFoldDB" id="A0A2U3B6A4"/>
<feature type="domain" description="2Fe-2S ferredoxin-type" evidence="6">
    <location>
        <begin position="1"/>
        <end position="86"/>
    </location>
</feature>